<comment type="subcellular location">
    <subcellularLocation>
        <location evidence="5 7">Cytoplasm</location>
    </subcellularLocation>
</comment>
<name>A0A1G2G407_9BACT</name>
<accession>A0A1G2G407</accession>
<evidence type="ECO:0000256" key="7">
    <source>
        <dbReference type="RuleBase" id="RU003331"/>
    </source>
</evidence>
<feature type="binding site" evidence="5">
    <location>
        <position position="39"/>
    </location>
    <ligand>
        <name>AMP</name>
        <dbReference type="ChEBI" id="CHEBI:456215"/>
    </ligand>
</feature>
<keyword evidence="4 5" id="KW-0418">Kinase</keyword>
<comment type="caution">
    <text evidence="5">Lacks conserved residue(s) required for the propagation of feature annotation.</text>
</comment>
<dbReference type="Gene3D" id="3.40.50.300">
    <property type="entry name" value="P-loop containing nucleotide triphosphate hydrolases"/>
    <property type="match status" value="1"/>
</dbReference>
<comment type="subunit">
    <text evidence="5 7">Monomer.</text>
</comment>
<keyword evidence="1 5" id="KW-0808">Transferase</keyword>
<evidence type="ECO:0000313" key="8">
    <source>
        <dbReference type="EMBL" id="OGZ44975.1"/>
    </source>
</evidence>
<dbReference type="CDD" id="cd01428">
    <property type="entry name" value="ADK"/>
    <property type="match status" value="1"/>
</dbReference>
<keyword evidence="3 5" id="KW-0547">Nucleotide-binding</keyword>
<keyword evidence="2 5" id="KW-0545">Nucleotide biosynthesis</keyword>
<comment type="caution">
    <text evidence="8">The sequence shown here is derived from an EMBL/GenBank/DDBJ whole genome shotgun (WGS) entry which is preliminary data.</text>
</comment>
<feature type="binding site" evidence="5">
    <location>
        <begin position="14"/>
        <end position="19"/>
    </location>
    <ligand>
        <name>ATP</name>
        <dbReference type="ChEBI" id="CHEBI:30616"/>
    </ligand>
</feature>
<dbReference type="EMBL" id="MHNL01000011">
    <property type="protein sequence ID" value="OGZ44975.1"/>
    <property type="molecule type" value="Genomic_DNA"/>
</dbReference>
<proteinExistence type="inferred from homology"/>
<evidence type="ECO:0000256" key="6">
    <source>
        <dbReference type="RuleBase" id="RU003330"/>
    </source>
</evidence>
<feature type="binding site" evidence="5">
    <location>
        <begin position="65"/>
        <end position="67"/>
    </location>
    <ligand>
        <name>AMP</name>
        <dbReference type="ChEBI" id="CHEBI:456215"/>
    </ligand>
</feature>
<feature type="binding site" evidence="5">
    <location>
        <position position="44"/>
    </location>
    <ligand>
        <name>AMP</name>
        <dbReference type="ChEBI" id="CHEBI:456215"/>
    </ligand>
</feature>
<comment type="similarity">
    <text evidence="5 6">Belongs to the adenylate kinase family.</text>
</comment>
<evidence type="ECO:0000256" key="3">
    <source>
        <dbReference type="ARBA" id="ARBA00022741"/>
    </source>
</evidence>
<dbReference type="GO" id="GO:0005737">
    <property type="term" value="C:cytoplasm"/>
    <property type="evidence" value="ECO:0007669"/>
    <property type="project" value="UniProtKB-SubCell"/>
</dbReference>
<sequence>MIQPPNFIFLGLSGSGKGTQEELLQTYLQPHYKMRIISTGKKFRELQDLPTAAGHRIKETLAVGDLLPEQIAITLWLSDVMYTIEEDEGIIFDGSPRKIREAEQMDEFLKFLGRFDETKVVYLSVSPEEVTRRLLGRKRGDDTEEGIKRRIQFFYDEVMQTIEHYTSLGKLVEVSGENDPDTVHQNILKALKL</sequence>
<feature type="binding site" evidence="5">
    <location>
        <position position="139"/>
    </location>
    <ligand>
        <name>AMP</name>
        <dbReference type="ChEBI" id="CHEBI:456215"/>
    </ligand>
</feature>
<keyword evidence="5 7" id="KW-0067">ATP-binding</keyword>
<dbReference type="GO" id="GO:0005524">
    <property type="term" value="F:ATP binding"/>
    <property type="evidence" value="ECO:0007669"/>
    <property type="project" value="UniProtKB-UniRule"/>
</dbReference>
<reference evidence="8 9" key="1">
    <citation type="journal article" date="2016" name="Nat. Commun.">
        <title>Thousands of microbial genomes shed light on interconnected biogeochemical processes in an aquifer system.</title>
        <authorList>
            <person name="Anantharaman K."/>
            <person name="Brown C.T."/>
            <person name="Hug L.A."/>
            <person name="Sharon I."/>
            <person name="Castelle C.J."/>
            <person name="Probst A.J."/>
            <person name="Thomas B.C."/>
            <person name="Singh A."/>
            <person name="Wilkins M.J."/>
            <person name="Karaoz U."/>
            <person name="Brodie E.L."/>
            <person name="Williams K.H."/>
            <person name="Hubbard S.S."/>
            <person name="Banfield J.F."/>
        </authorList>
    </citation>
    <scope>NUCLEOTIDE SEQUENCE [LARGE SCALE GENOMIC DNA]</scope>
</reference>
<dbReference type="PRINTS" id="PR00094">
    <property type="entry name" value="ADENYLTKNASE"/>
</dbReference>
<dbReference type="HAMAP" id="MF_00235">
    <property type="entry name" value="Adenylate_kinase_Adk"/>
    <property type="match status" value="1"/>
</dbReference>
<dbReference type="PANTHER" id="PTHR23359">
    <property type="entry name" value="NUCLEOTIDE KINASE"/>
    <property type="match status" value="1"/>
</dbReference>
<dbReference type="AlphaFoldDB" id="A0A1G2G407"/>
<dbReference type="UniPathway" id="UPA00588">
    <property type="reaction ID" value="UER00649"/>
</dbReference>
<dbReference type="InterPro" id="IPR027417">
    <property type="entry name" value="P-loop_NTPase"/>
</dbReference>
<dbReference type="SUPFAM" id="SSF52540">
    <property type="entry name" value="P-loop containing nucleoside triphosphate hydrolases"/>
    <property type="match status" value="1"/>
</dbReference>
<comment type="function">
    <text evidence="5">Catalyzes the reversible transfer of the terminal phosphate group between ATP and AMP. Plays an important role in cellular energy homeostasis and in adenine nucleotide metabolism.</text>
</comment>
<evidence type="ECO:0000256" key="1">
    <source>
        <dbReference type="ARBA" id="ARBA00022679"/>
    </source>
</evidence>
<comment type="pathway">
    <text evidence="5">Purine metabolism; AMP biosynthesis via salvage pathway; AMP from ADP: step 1/1.</text>
</comment>
<evidence type="ECO:0000256" key="5">
    <source>
        <dbReference type="HAMAP-Rule" id="MF_00235"/>
    </source>
</evidence>
<gene>
    <name evidence="5" type="primary">adk</name>
    <name evidence="8" type="ORF">A2756_03870</name>
</gene>
<dbReference type="EC" id="2.7.4.3" evidence="5 7"/>
<feature type="binding site" evidence="5">
    <location>
        <position position="137"/>
    </location>
    <ligand>
        <name>ATP</name>
        <dbReference type="ChEBI" id="CHEBI:30616"/>
    </ligand>
</feature>
<dbReference type="Proteomes" id="UP000177785">
    <property type="component" value="Unassembled WGS sequence"/>
</dbReference>
<dbReference type="GO" id="GO:0004017">
    <property type="term" value="F:AMP kinase activity"/>
    <property type="evidence" value="ECO:0007669"/>
    <property type="project" value="UniProtKB-UniRule"/>
</dbReference>
<evidence type="ECO:0000313" key="9">
    <source>
        <dbReference type="Proteomes" id="UP000177785"/>
    </source>
</evidence>
<evidence type="ECO:0000256" key="4">
    <source>
        <dbReference type="ARBA" id="ARBA00022777"/>
    </source>
</evidence>
<evidence type="ECO:0000256" key="2">
    <source>
        <dbReference type="ARBA" id="ARBA00022727"/>
    </source>
</evidence>
<feature type="binding site" evidence="5">
    <location>
        <position position="150"/>
    </location>
    <ligand>
        <name>AMP</name>
        <dbReference type="ChEBI" id="CHEBI:456215"/>
    </ligand>
</feature>
<dbReference type="Pfam" id="PF00406">
    <property type="entry name" value="ADK"/>
    <property type="match status" value="1"/>
</dbReference>
<feature type="region of interest" description="NMP" evidence="5">
    <location>
        <begin position="38"/>
        <end position="67"/>
    </location>
</feature>
<organism evidence="8 9">
    <name type="scientific">Candidatus Ryanbacteria bacterium RIFCSPHIGHO2_01_FULL_48_27</name>
    <dbReference type="NCBI Taxonomy" id="1802115"/>
    <lineage>
        <taxon>Bacteria</taxon>
        <taxon>Candidatus Ryaniibacteriota</taxon>
    </lineage>
</organism>
<protein>
    <recommendedName>
        <fullName evidence="5 7">Adenylate kinase</fullName>
        <shortName evidence="5">AK</shortName>
        <ecNumber evidence="5 7">2.7.4.3</ecNumber>
    </recommendedName>
    <alternativeName>
        <fullName evidence="5">ATP-AMP transphosphorylase</fullName>
    </alternativeName>
    <alternativeName>
        <fullName evidence="5">ATP:AMP phosphotransferase</fullName>
    </alternativeName>
    <alternativeName>
        <fullName evidence="5">Adenylate monophosphate kinase</fullName>
    </alternativeName>
</protein>
<keyword evidence="5" id="KW-0963">Cytoplasm</keyword>
<comment type="catalytic activity">
    <reaction evidence="5 7">
        <text>AMP + ATP = 2 ADP</text>
        <dbReference type="Rhea" id="RHEA:12973"/>
        <dbReference type="ChEBI" id="CHEBI:30616"/>
        <dbReference type="ChEBI" id="CHEBI:456215"/>
        <dbReference type="ChEBI" id="CHEBI:456216"/>
        <dbReference type="EC" id="2.7.4.3"/>
    </reaction>
</comment>
<dbReference type="InterPro" id="IPR000850">
    <property type="entry name" value="Adenylat/UMP-CMP_kin"/>
</dbReference>
<dbReference type="STRING" id="1802115.A2756_03870"/>
<comment type="domain">
    <text evidence="5">Consists of three domains, a large central CORE domain and two small peripheral domains, NMPbind and LID, which undergo movements during catalysis. The LID domain closes over the site of phosphoryl transfer upon ATP binding. Assembling and dissambling the active center during each catalytic cycle provides an effective means to prevent ATP hydrolysis.</text>
</comment>
<dbReference type="GO" id="GO:0044209">
    <property type="term" value="P:AMP salvage"/>
    <property type="evidence" value="ECO:0007669"/>
    <property type="project" value="UniProtKB-UniRule"/>
</dbReference>
<feature type="binding site" evidence="5">
    <location>
        <position position="178"/>
    </location>
    <ligand>
        <name>ATP</name>
        <dbReference type="ChEBI" id="CHEBI:30616"/>
    </ligand>
</feature>